<comment type="caution">
    <text evidence="2">The sequence shown here is derived from an EMBL/GenBank/DDBJ whole genome shotgun (WGS) entry which is preliminary data.</text>
</comment>
<protein>
    <submittedName>
        <fullName evidence="2">ATP-binding protein</fullName>
    </submittedName>
</protein>
<dbReference type="InterPro" id="IPR025420">
    <property type="entry name" value="DUF4143"/>
</dbReference>
<dbReference type="EMBL" id="DSKY01000021">
    <property type="protein sequence ID" value="HDY59759.1"/>
    <property type="molecule type" value="Genomic_DNA"/>
</dbReference>
<dbReference type="PANTHER" id="PTHR33295">
    <property type="entry name" value="ATPASE"/>
    <property type="match status" value="1"/>
</dbReference>
<reference evidence="2" key="1">
    <citation type="journal article" date="2020" name="mSystems">
        <title>Genome- and Community-Level Interaction Insights into Carbon Utilization and Element Cycling Functions of Hydrothermarchaeota in Hydrothermal Sediment.</title>
        <authorList>
            <person name="Zhou Z."/>
            <person name="Liu Y."/>
            <person name="Xu W."/>
            <person name="Pan J."/>
            <person name="Luo Z.H."/>
            <person name="Li M."/>
        </authorList>
    </citation>
    <scope>NUCLEOTIDE SEQUENCE [LARGE SCALE GENOMIC DNA]</scope>
    <source>
        <strain evidence="2">SpSt-258</strain>
    </source>
</reference>
<feature type="domain" description="AAA+ ATPase" evidence="1">
    <location>
        <begin position="56"/>
        <end position="181"/>
    </location>
</feature>
<evidence type="ECO:0000313" key="2">
    <source>
        <dbReference type="EMBL" id="HDY59759.1"/>
    </source>
</evidence>
<evidence type="ECO:0000259" key="1">
    <source>
        <dbReference type="SMART" id="SM00382"/>
    </source>
</evidence>
<sequence length="482" mass="56594">MAIYESGVFMAIEILGRQNPWWTDAKTIDADPLLMEFDNSPIKWLPQCLKHFRLNQNAVYVISGPRQVGKTTTFKFLIRQLIKEFRVPPRYILYLNTEEIAPSTPQNLAEIIRNYIMWVRIKQSERLYVFIDEATYLTDWERGIKILADYGLLKNITVFATGSHAIGLRRGSERLPGRRGRAENLDIQLLPLSFREYLMVMEPNLKDKIPEVKSFDFKVIMDSVQEVSLFADLIIRSFHSYLKTGGFLRAMRDFLSFGLVKPDIYRLYRDALVGDLVRMGRREKIFKELCQWLIGRRENPFEWVDIARETYVGTHPTVREYIEDAEATFLWEVFYGLKQIGKPLALPRAPKRLYFKDPFLFHTIRAWVLSYPNPYQASSDFLSEPPNLGYLVENVVASHIKRNWENVFYWRNGGEIDFVIFENNKKRLLLEVKYRVKIDMEDGNVIKKWGKGILLTQRHLEKQNNLLLIPTPYFLALLPCNS</sequence>
<gene>
    <name evidence="2" type="ORF">ENP86_09455</name>
</gene>
<organism evidence="2">
    <name type="scientific">candidate division WOR-3 bacterium</name>
    <dbReference type="NCBI Taxonomy" id="2052148"/>
    <lineage>
        <taxon>Bacteria</taxon>
        <taxon>Bacteria division WOR-3</taxon>
    </lineage>
</organism>
<dbReference type="SUPFAM" id="SSF52540">
    <property type="entry name" value="P-loop containing nucleoside triphosphate hydrolases"/>
    <property type="match status" value="1"/>
</dbReference>
<name>A0A7V1EII2_UNCW3</name>
<dbReference type="InterPro" id="IPR027417">
    <property type="entry name" value="P-loop_NTPase"/>
</dbReference>
<dbReference type="GO" id="GO:0005524">
    <property type="term" value="F:ATP binding"/>
    <property type="evidence" value="ECO:0007669"/>
    <property type="project" value="UniProtKB-KW"/>
</dbReference>
<dbReference type="InterPro" id="IPR003593">
    <property type="entry name" value="AAA+_ATPase"/>
</dbReference>
<keyword evidence="2" id="KW-0547">Nucleotide-binding</keyword>
<dbReference type="AlphaFoldDB" id="A0A7V1EII2"/>
<dbReference type="SMART" id="SM00382">
    <property type="entry name" value="AAA"/>
    <property type="match status" value="1"/>
</dbReference>
<proteinExistence type="predicted"/>
<keyword evidence="2" id="KW-0067">ATP-binding</keyword>
<dbReference type="InterPro" id="IPR041682">
    <property type="entry name" value="AAA_14"/>
</dbReference>
<dbReference type="Pfam" id="PF13173">
    <property type="entry name" value="AAA_14"/>
    <property type="match status" value="1"/>
</dbReference>
<dbReference type="Gene3D" id="3.40.50.300">
    <property type="entry name" value="P-loop containing nucleotide triphosphate hydrolases"/>
    <property type="match status" value="1"/>
</dbReference>
<accession>A0A7V1EII2</accession>
<dbReference type="Pfam" id="PF13635">
    <property type="entry name" value="DUF4143"/>
    <property type="match status" value="1"/>
</dbReference>
<dbReference type="PANTHER" id="PTHR33295:SF18">
    <property type="entry name" value="AAA+ ATPASE DOMAIN-CONTAINING PROTEIN"/>
    <property type="match status" value="1"/>
</dbReference>